<organism evidence="2 3">
    <name type="scientific">Skeletonema marinoi</name>
    <dbReference type="NCBI Taxonomy" id="267567"/>
    <lineage>
        <taxon>Eukaryota</taxon>
        <taxon>Sar</taxon>
        <taxon>Stramenopiles</taxon>
        <taxon>Ochrophyta</taxon>
        <taxon>Bacillariophyta</taxon>
        <taxon>Coscinodiscophyceae</taxon>
        <taxon>Thalassiosirophycidae</taxon>
        <taxon>Thalassiosirales</taxon>
        <taxon>Skeletonemataceae</taxon>
        <taxon>Skeletonema</taxon>
        <taxon>Skeletonema marinoi-dohrnii complex</taxon>
    </lineage>
</organism>
<feature type="signal peptide" evidence="1">
    <location>
        <begin position="1"/>
        <end position="20"/>
    </location>
</feature>
<sequence length="94" mass="10052">MVRFTAVFISAAAALSNVEAFVPASNSQVNLNRAITCNLPETSTSLNAAPTMTAIDTIAYGVGATDEVKGTGVWSGFELKREPKEEEEEKKDDK</sequence>
<protein>
    <submittedName>
        <fullName evidence="2">Uncharacterized protein</fullName>
    </submittedName>
</protein>
<reference evidence="2" key="1">
    <citation type="submission" date="2023-06" db="EMBL/GenBank/DDBJ databases">
        <title>Survivors Of The Sea: Transcriptome response of Skeletonema marinoi to long-term dormancy.</title>
        <authorList>
            <person name="Pinder M.I.M."/>
            <person name="Kourtchenko O."/>
            <person name="Robertson E.K."/>
            <person name="Larsson T."/>
            <person name="Maumus F."/>
            <person name="Osuna-Cruz C.M."/>
            <person name="Vancaester E."/>
            <person name="Stenow R."/>
            <person name="Vandepoele K."/>
            <person name="Ploug H."/>
            <person name="Bruchert V."/>
            <person name="Godhe A."/>
            <person name="Topel M."/>
        </authorList>
    </citation>
    <scope>NUCLEOTIDE SEQUENCE</scope>
    <source>
        <strain evidence="2">R05AC</strain>
    </source>
</reference>
<feature type="chain" id="PRO_5042042369" evidence="1">
    <location>
        <begin position="21"/>
        <end position="94"/>
    </location>
</feature>
<accession>A0AAD8YP09</accession>
<keyword evidence="1" id="KW-0732">Signal</keyword>
<evidence type="ECO:0000313" key="2">
    <source>
        <dbReference type="EMBL" id="KAK1748732.1"/>
    </source>
</evidence>
<dbReference type="EMBL" id="JATAAI010000001">
    <property type="protein sequence ID" value="KAK1748732.1"/>
    <property type="molecule type" value="Genomic_DNA"/>
</dbReference>
<dbReference type="Proteomes" id="UP001224775">
    <property type="component" value="Unassembled WGS sequence"/>
</dbReference>
<dbReference type="AlphaFoldDB" id="A0AAD8YP09"/>
<proteinExistence type="predicted"/>
<evidence type="ECO:0000256" key="1">
    <source>
        <dbReference type="SAM" id="SignalP"/>
    </source>
</evidence>
<gene>
    <name evidence="2" type="ORF">QTG54_000671</name>
</gene>
<keyword evidence="3" id="KW-1185">Reference proteome</keyword>
<name>A0AAD8YP09_9STRA</name>
<evidence type="ECO:0000313" key="3">
    <source>
        <dbReference type="Proteomes" id="UP001224775"/>
    </source>
</evidence>
<comment type="caution">
    <text evidence="2">The sequence shown here is derived from an EMBL/GenBank/DDBJ whole genome shotgun (WGS) entry which is preliminary data.</text>
</comment>